<dbReference type="Proteomes" id="UP000745859">
    <property type="component" value="Unassembled WGS sequence"/>
</dbReference>
<proteinExistence type="inferred from homology"/>
<dbReference type="RefSeq" id="WP_167188440.1">
    <property type="nucleotide sequence ID" value="NZ_JAASQL010000003.1"/>
</dbReference>
<dbReference type="EMBL" id="JAASQL010000003">
    <property type="protein sequence ID" value="NIJ45746.1"/>
    <property type="molecule type" value="Genomic_DNA"/>
</dbReference>
<accession>A0ABX0UE69</accession>
<evidence type="ECO:0000313" key="4">
    <source>
        <dbReference type="Proteomes" id="UP000745859"/>
    </source>
</evidence>
<dbReference type="PANTHER" id="PTHR30327:SF1">
    <property type="entry name" value="UPF0301 PROTEIN YQGE"/>
    <property type="match status" value="1"/>
</dbReference>
<comment type="caution">
    <text evidence="3">The sequence shown here is derived from an EMBL/GenBank/DDBJ whole genome shotgun (WGS) entry which is preliminary data.</text>
</comment>
<reference evidence="3 4" key="1">
    <citation type="submission" date="2020-03" db="EMBL/GenBank/DDBJ databases">
        <title>Genomic Encyclopedia of Type Strains, Phase IV (KMG-IV): sequencing the most valuable type-strain genomes for metagenomic binning, comparative biology and taxonomic classification.</title>
        <authorList>
            <person name="Goeker M."/>
        </authorList>
    </citation>
    <scope>NUCLEOTIDE SEQUENCE [LARGE SCALE GENOMIC DNA]</scope>
    <source>
        <strain evidence="3 4">DSM 101599</strain>
    </source>
</reference>
<sequence>MNCLKPSKGRLLIAEPSILGDVSFNRSIILLTEHTHDSSIGFIMNKPLGYSLKDLIPEVNCDFKVFQGGPVEQDNLYFIHKIPNLLPNSIEVTDGIYWGGDFSQLSNLLNQGLVKSDDIRFFLGYSGWGEGQLNYEWESESWLVSENKHKNIFNTAHTNLWKDHIMKLGGKYKIWANAPGNPSLN</sequence>
<dbReference type="Gene3D" id="3.40.1740.10">
    <property type="entry name" value="VC0467-like"/>
    <property type="match status" value="1"/>
</dbReference>
<comment type="similarity">
    <text evidence="1 2">Belongs to the UPF0301 (AlgH) family.</text>
</comment>
<protein>
    <recommendedName>
        <fullName evidence="2">UPF0301 protein FHR24_002217</fullName>
    </recommendedName>
</protein>
<dbReference type="Pfam" id="PF02622">
    <property type="entry name" value="DUF179"/>
    <property type="match status" value="1"/>
</dbReference>
<keyword evidence="4" id="KW-1185">Reference proteome</keyword>
<gene>
    <name evidence="3" type="ORF">FHR24_002217</name>
</gene>
<dbReference type="PANTHER" id="PTHR30327">
    <property type="entry name" value="UNCHARACTERIZED PROTEIN YQGE"/>
    <property type="match status" value="1"/>
</dbReference>
<organism evidence="3 4">
    <name type="scientific">Wenyingzhuangia heitensis</name>
    <dbReference type="NCBI Taxonomy" id="1487859"/>
    <lineage>
        <taxon>Bacteria</taxon>
        <taxon>Pseudomonadati</taxon>
        <taxon>Bacteroidota</taxon>
        <taxon>Flavobacteriia</taxon>
        <taxon>Flavobacteriales</taxon>
        <taxon>Flavobacteriaceae</taxon>
        <taxon>Wenyingzhuangia</taxon>
    </lineage>
</organism>
<dbReference type="InterPro" id="IPR003774">
    <property type="entry name" value="AlgH-like"/>
</dbReference>
<evidence type="ECO:0000256" key="1">
    <source>
        <dbReference type="ARBA" id="ARBA00009600"/>
    </source>
</evidence>
<evidence type="ECO:0000313" key="3">
    <source>
        <dbReference type="EMBL" id="NIJ45746.1"/>
    </source>
</evidence>
<dbReference type="SUPFAM" id="SSF143456">
    <property type="entry name" value="VC0467-like"/>
    <property type="match status" value="1"/>
</dbReference>
<dbReference type="HAMAP" id="MF_00758">
    <property type="entry name" value="UPF0301"/>
    <property type="match status" value="1"/>
</dbReference>
<evidence type="ECO:0000256" key="2">
    <source>
        <dbReference type="HAMAP-Rule" id="MF_00758"/>
    </source>
</evidence>
<name>A0ABX0UE69_9FLAO</name>